<evidence type="ECO:0000313" key="2">
    <source>
        <dbReference type="EMBL" id="RKR90471.1"/>
    </source>
</evidence>
<name>A0A495JNQ7_9ACTN</name>
<evidence type="ECO:0000313" key="3">
    <source>
        <dbReference type="Proteomes" id="UP000277671"/>
    </source>
</evidence>
<organism evidence="2 3">
    <name type="scientific">Micromonospora pisi</name>
    <dbReference type="NCBI Taxonomy" id="589240"/>
    <lineage>
        <taxon>Bacteria</taxon>
        <taxon>Bacillati</taxon>
        <taxon>Actinomycetota</taxon>
        <taxon>Actinomycetes</taxon>
        <taxon>Micromonosporales</taxon>
        <taxon>Micromonosporaceae</taxon>
        <taxon>Micromonospora</taxon>
    </lineage>
</organism>
<feature type="compositionally biased region" description="Basic and acidic residues" evidence="1">
    <location>
        <begin position="237"/>
        <end position="254"/>
    </location>
</feature>
<keyword evidence="3" id="KW-1185">Reference proteome</keyword>
<dbReference type="OrthoDB" id="3424167at2"/>
<reference evidence="2 3" key="1">
    <citation type="submission" date="2018-10" db="EMBL/GenBank/DDBJ databases">
        <title>Sequencing the genomes of 1000 actinobacteria strains.</title>
        <authorList>
            <person name="Klenk H.-P."/>
        </authorList>
    </citation>
    <scope>NUCLEOTIDE SEQUENCE [LARGE SCALE GENOMIC DNA]</scope>
    <source>
        <strain evidence="2 3">DSM 45175</strain>
    </source>
</reference>
<dbReference type="AlphaFoldDB" id="A0A495JNQ7"/>
<accession>A0A495JNQ7</accession>
<protein>
    <recommendedName>
        <fullName evidence="4">Guanylate cyclase domain-containing protein</fullName>
    </recommendedName>
</protein>
<evidence type="ECO:0000256" key="1">
    <source>
        <dbReference type="SAM" id="MobiDB-lite"/>
    </source>
</evidence>
<proteinExistence type="predicted"/>
<feature type="region of interest" description="Disordered" evidence="1">
    <location>
        <begin position="218"/>
        <end position="290"/>
    </location>
</feature>
<dbReference type="RefSeq" id="WP_121158737.1">
    <property type="nucleotide sequence ID" value="NZ_RBKT01000001.1"/>
</dbReference>
<dbReference type="Proteomes" id="UP000277671">
    <property type="component" value="Unassembled WGS sequence"/>
</dbReference>
<sequence>MTAIPAPFTTTRELPPYTGILAVDAKGFTGEPGSTHQQVSDLIPRLAEEAAQRSGFGEAWTMPPFFAGTGDGFAIGVPTRLLPALVHPFLATLQEVLAEYNNGSRRGTPLIRLRVALHVGPVALDADRRHLGGNGTARNEAHRLLDSEPVRLMLAAGSAEVTYVAAVLSDRVFQDVVAAGFTGRHPDQFVEVAATVPGKQFSQRAWIYVPEPSGSPLVLPRLSPPATQDWSAAGARKGRDDERPDSGDRSGGDRRRPRGGTGGPYVGHNTGQVAGTVSGGMHQSHRGGEA</sequence>
<dbReference type="EMBL" id="RBKT01000001">
    <property type="protein sequence ID" value="RKR90471.1"/>
    <property type="molecule type" value="Genomic_DNA"/>
</dbReference>
<gene>
    <name evidence="2" type="ORF">BDK92_4844</name>
</gene>
<comment type="caution">
    <text evidence="2">The sequence shown here is derived from an EMBL/GenBank/DDBJ whole genome shotgun (WGS) entry which is preliminary data.</text>
</comment>
<evidence type="ECO:0008006" key="4">
    <source>
        <dbReference type="Google" id="ProtNLM"/>
    </source>
</evidence>